<accession>A0ABQ5CEZ1</accession>
<evidence type="ECO:0000313" key="2">
    <source>
        <dbReference type="Proteomes" id="UP001151760"/>
    </source>
</evidence>
<organism evidence="1 2">
    <name type="scientific">Tanacetum coccineum</name>
    <dbReference type="NCBI Taxonomy" id="301880"/>
    <lineage>
        <taxon>Eukaryota</taxon>
        <taxon>Viridiplantae</taxon>
        <taxon>Streptophyta</taxon>
        <taxon>Embryophyta</taxon>
        <taxon>Tracheophyta</taxon>
        <taxon>Spermatophyta</taxon>
        <taxon>Magnoliopsida</taxon>
        <taxon>eudicotyledons</taxon>
        <taxon>Gunneridae</taxon>
        <taxon>Pentapetalae</taxon>
        <taxon>asterids</taxon>
        <taxon>campanulids</taxon>
        <taxon>Asterales</taxon>
        <taxon>Asteraceae</taxon>
        <taxon>Asteroideae</taxon>
        <taxon>Anthemideae</taxon>
        <taxon>Anthemidinae</taxon>
        <taxon>Tanacetum</taxon>
    </lineage>
</organism>
<dbReference type="Proteomes" id="UP001151760">
    <property type="component" value="Unassembled WGS sequence"/>
</dbReference>
<comment type="caution">
    <text evidence="1">The sequence shown here is derived from an EMBL/GenBank/DDBJ whole genome shotgun (WGS) entry which is preliminary data.</text>
</comment>
<protein>
    <submittedName>
        <fullName evidence="1">Uncharacterized protein</fullName>
    </submittedName>
</protein>
<evidence type="ECO:0000313" key="1">
    <source>
        <dbReference type="EMBL" id="GJT24481.1"/>
    </source>
</evidence>
<gene>
    <name evidence="1" type="ORF">Tco_0894418</name>
</gene>
<reference evidence="1" key="2">
    <citation type="submission" date="2022-01" db="EMBL/GenBank/DDBJ databases">
        <authorList>
            <person name="Yamashiro T."/>
            <person name="Shiraishi A."/>
            <person name="Satake H."/>
            <person name="Nakayama K."/>
        </authorList>
    </citation>
    <scope>NUCLEOTIDE SEQUENCE</scope>
</reference>
<proteinExistence type="predicted"/>
<name>A0ABQ5CEZ1_9ASTR</name>
<reference evidence="1" key="1">
    <citation type="journal article" date="2022" name="Int. J. Mol. Sci.">
        <title>Draft Genome of Tanacetum Coccineum: Genomic Comparison of Closely Related Tanacetum-Family Plants.</title>
        <authorList>
            <person name="Yamashiro T."/>
            <person name="Shiraishi A."/>
            <person name="Nakayama K."/>
            <person name="Satake H."/>
        </authorList>
    </citation>
    <scope>NUCLEOTIDE SEQUENCE</scope>
</reference>
<sequence>MFSLPERLKADSTPEVISVFSPSNELLQIPQQSPLKQLLIDRLDHDAGPFSVQVTPSSFWQVIHPHVVSNIMKELSNRCECAVTELVEFIRAHQPVFLELILIYDPLRVFVCSVWC</sequence>
<keyword evidence="2" id="KW-1185">Reference proteome</keyword>
<dbReference type="EMBL" id="BQNB010014139">
    <property type="protein sequence ID" value="GJT24481.1"/>
    <property type="molecule type" value="Genomic_DNA"/>
</dbReference>